<dbReference type="InterPro" id="IPR008889">
    <property type="entry name" value="VQ"/>
</dbReference>
<dbReference type="PANTHER" id="PTHR33624">
    <property type="entry name" value="SIGMA FACTOR BINDING PROTEIN 1, CHLOROPLASTIC"/>
    <property type="match status" value="1"/>
</dbReference>
<accession>A0AAE1VR61</accession>
<reference evidence="2" key="1">
    <citation type="submission" date="2023-12" db="EMBL/GenBank/DDBJ databases">
        <title>Genome assembly of Anisodus tanguticus.</title>
        <authorList>
            <person name="Wang Y.-J."/>
        </authorList>
    </citation>
    <scope>NUCLEOTIDE SEQUENCE</scope>
    <source>
        <strain evidence="2">KB-2021</strain>
        <tissue evidence="2">Leaf</tissue>
    </source>
</reference>
<evidence type="ECO:0000259" key="1">
    <source>
        <dbReference type="Pfam" id="PF05678"/>
    </source>
</evidence>
<proteinExistence type="predicted"/>
<evidence type="ECO:0000313" key="2">
    <source>
        <dbReference type="EMBL" id="KAK4373526.1"/>
    </source>
</evidence>
<evidence type="ECO:0000313" key="3">
    <source>
        <dbReference type="Proteomes" id="UP001291623"/>
    </source>
</evidence>
<comment type="caution">
    <text evidence="2">The sequence shown here is derived from an EMBL/GenBank/DDBJ whole genome shotgun (WGS) entry which is preliminary data.</text>
</comment>
<name>A0AAE1VR61_9SOLA</name>
<dbReference type="Proteomes" id="UP001291623">
    <property type="component" value="Unassembled WGS sequence"/>
</dbReference>
<dbReference type="Pfam" id="PF05678">
    <property type="entry name" value="VQ"/>
    <property type="match status" value="1"/>
</dbReference>
<gene>
    <name evidence="2" type="ORF">RND71_008910</name>
</gene>
<feature type="domain" description="VQ" evidence="1">
    <location>
        <begin position="29"/>
        <end position="45"/>
    </location>
</feature>
<dbReference type="PANTHER" id="PTHR33624:SF29">
    <property type="entry name" value="VQ DOMAIN-CONTAINING PROTEIN"/>
    <property type="match status" value="1"/>
</dbReference>
<dbReference type="AlphaFoldDB" id="A0AAE1VR61"/>
<organism evidence="2 3">
    <name type="scientific">Anisodus tanguticus</name>
    <dbReference type="NCBI Taxonomy" id="243964"/>
    <lineage>
        <taxon>Eukaryota</taxon>
        <taxon>Viridiplantae</taxon>
        <taxon>Streptophyta</taxon>
        <taxon>Embryophyta</taxon>
        <taxon>Tracheophyta</taxon>
        <taxon>Spermatophyta</taxon>
        <taxon>Magnoliopsida</taxon>
        <taxon>eudicotyledons</taxon>
        <taxon>Gunneridae</taxon>
        <taxon>Pentapetalae</taxon>
        <taxon>asterids</taxon>
        <taxon>lamiids</taxon>
        <taxon>Solanales</taxon>
        <taxon>Solanaceae</taxon>
        <taxon>Solanoideae</taxon>
        <taxon>Hyoscyameae</taxon>
        <taxon>Anisodus</taxon>
    </lineage>
</organism>
<dbReference type="EMBL" id="JAVYJV010000004">
    <property type="protein sequence ID" value="KAK4373526.1"/>
    <property type="molecule type" value="Genomic_DNA"/>
</dbReference>
<protein>
    <recommendedName>
        <fullName evidence="1">VQ domain-containing protein</fullName>
    </recommendedName>
</protein>
<keyword evidence="3" id="KW-1185">Reference proteome</keyword>
<sequence>MDRQKQKQKRREAIKVKYIDSPVMVNAKNATEFRTIVQQLTGKSPQISQEMAKVKVECSSVKAPLHHEIDNNNVDELLWKELSQGISIYHYL</sequence>
<dbReference type="InterPro" id="IPR039335">
    <property type="entry name" value="SIB1/2"/>
</dbReference>